<dbReference type="EMBL" id="CAJJDO010000091">
    <property type="protein sequence ID" value="CAD8188557.1"/>
    <property type="molecule type" value="Genomic_DNA"/>
</dbReference>
<accession>A0A8S1WIT3</accession>
<protein>
    <submittedName>
        <fullName evidence="1">Uncharacterized protein</fullName>
    </submittedName>
</protein>
<keyword evidence="2" id="KW-1185">Reference proteome</keyword>
<organism evidence="1 2">
    <name type="scientific">Paramecium pentaurelia</name>
    <dbReference type="NCBI Taxonomy" id="43138"/>
    <lineage>
        <taxon>Eukaryota</taxon>
        <taxon>Sar</taxon>
        <taxon>Alveolata</taxon>
        <taxon>Ciliophora</taxon>
        <taxon>Intramacronucleata</taxon>
        <taxon>Oligohymenophorea</taxon>
        <taxon>Peniculida</taxon>
        <taxon>Parameciidae</taxon>
        <taxon>Paramecium</taxon>
    </lineage>
</organism>
<dbReference type="AlphaFoldDB" id="A0A8S1WIT3"/>
<reference evidence="1" key="1">
    <citation type="submission" date="2021-01" db="EMBL/GenBank/DDBJ databases">
        <authorList>
            <consortium name="Genoscope - CEA"/>
            <person name="William W."/>
        </authorList>
    </citation>
    <scope>NUCLEOTIDE SEQUENCE</scope>
</reference>
<sequence>MYQRRVFKPIKIMVKPKKLDNNFFNEILYFQRILSLFLLQFQSIQKSIQQQCFYLPDLKTTVNKHSKMILSINSNRMFCHILNLLLYSNIKVKHMTEVHIILAKSLINIQQKQEILYCIWFWIVLLTQN</sequence>
<evidence type="ECO:0000313" key="1">
    <source>
        <dbReference type="EMBL" id="CAD8188557.1"/>
    </source>
</evidence>
<name>A0A8S1WIT3_9CILI</name>
<dbReference type="Proteomes" id="UP000689195">
    <property type="component" value="Unassembled WGS sequence"/>
</dbReference>
<comment type="caution">
    <text evidence="1">The sequence shown here is derived from an EMBL/GenBank/DDBJ whole genome shotgun (WGS) entry which is preliminary data.</text>
</comment>
<proteinExistence type="predicted"/>
<evidence type="ECO:0000313" key="2">
    <source>
        <dbReference type="Proteomes" id="UP000689195"/>
    </source>
</evidence>
<gene>
    <name evidence="1" type="ORF">PPENT_87.1.T0910209</name>
</gene>